<dbReference type="InterPro" id="IPR036689">
    <property type="entry name" value="ESAT-6-like_sf"/>
</dbReference>
<feature type="coiled-coil region" evidence="1">
    <location>
        <begin position="15"/>
        <end position="42"/>
    </location>
</feature>
<gene>
    <name evidence="2" type="ORF">EJP77_13475</name>
</gene>
<dbReference type="Proteomes" id="UP000272464">
    <property type="component" value="Unassembled WGS sequence"/>
</dbReference>
<proteinExistence type="predicted"/>
<evidence type="ECO:0000256" key="1">
    <source>
        <dbReference type="SAM" id="Coils"/>
    </source>
</evidence>
<evidence type="ECO:0000313" key="2">
    <source>
        <dbReference type="EMBL" id="RUT29827.1"/>
    </source>
</evidence>
<reference evidence="2 3" key="1">
    <citation type="submission" date="2018-12" db="EMBL/GenBank/DDBJ databases">
        <authorList>
            <person name="Sun L."/>
            <person name="Chen Z."/>
        </authorList>
    </citation>
    <scope>NUCLEOTIDE SEQUENCE [LARGE SCALE GENOMIC DNA]</scope>
    <source>
        <strain evidence="2 3">3-5-3</strain>
    </source>
</reference>
<keyword evidence="3" id="KW-1185">Reference proteome</keyword>
<dbReference type="SUPFAM" id="SSF140453">
    <property type="entry name" value="EsxAB dimer-like"/>
    <property type="match status" value="1"/>
</dbReference>
<dbReference type="EMBL" id="RZNX01000005">
    <property type="protein sequence ID" value="RUT29827.1"/>
    <property type="molecule type" value="Genomic_DNA"/>
</dbReference>
<comment type="caution">
    <text evidence="2">The sequence shown here is derived from an EMBL/GenBank/DDBJ whole genome shotgun (WGS) entry which is preliminary data.</text>
</comment>
<accession>A0A433X6R6</accession>
<dbReference type="AlphaFoldDB" id="A0A433X6R6"/>
<dbReference type="RefSeq" id="WP_127199771.1">
    <property type="nucleotide sequence ID" value="NZ_RZNX01000005.1"/>
</dbReference>
<protein>
    <submittedName>
        <fullName evidence="2">WXG100 family type VII secretion target</fullName>
    </submittedName>
</protein>
<dbReference type="OrthoDB" id="2589860at2"/>
<keyword evidence="1" id="KW-0175">Coiled coil</keyword>
<evidence type="ECO:0000313" key="3">
    <source>
        <dbReference type="Proteomes" id="UP000272464"/>
    </source>
</evidence>
<dbReference type="Gene3D" id="1.10.287.1060">
    <property type="entry name" value="ESAT-6-like"/>
    <property type="match status" value="1"/>
</dbReference>
<sequence length="247" mass="27430">MMRIRMEPEQMRTLSKNLQQSAEQLRQMAAGLNQLLHSLIQESGPLGSVTEQWQQAHRLSEQLHTELHRIGRFVETKADAFQGLEHEPAAYTKGTPIAAVGTAAALYAGLLAVRNPVILPGSYKMHGVISNPESAVQAVRNEKNSGPRQKWEMHTPGSNVLGLRAADKLRSKEIQQQTSVDNMGAEADEHELLQVAVNNPPAWKFTNPSAVVHRPLKLRRIRVIPGGKKPAGMRHLDKLFNKQKSSE</sequence>
<organism evidence="2 3">
    <name type="scientific">Paenibacillus zeisoli</name>
    <dbReference type="NCBI Taxonomy" id="2496267"/>
    <lineage>
        <taxon>Bacteria</taxon>
        <taxon>Bacillati</taxon>
        <taxon>Bacillota</taxon>
        <taxon>Bacilli</taxon>
        <taxon>Bacillales</taxon>
        <taxon>Paenibacillaceae</taxon>
        <taxon>Paenibacillus</taxon>
    </lineage>
</organism>
<name>A0A433X6R6_9BACL</name>